<sequence>MPPIFPILKLRVAHPTNDVAVLRKIYVDALGLSELYAFVQHDEFDALMVGHPQAPYHFEFTSKAGHVAKRAPSPKHLFVLHIPRTKRLGSRCSLAAGPPPSARAGT</sequence>
<gene>
    <name evidence="2" type="ORF">ACFSDX_06545</name>
</gene>
<accession>A0ABW4QRE7</accession>
<dbReference type="EMBL" id="JBHUFD010000002">
    <property type="protein sequence ID" value="MFD1872076.1"/>
    <property type="molecule type" value="Genomic_DNA"/>
</dbReference>
<feature type="domain" description="YycE-like N-terminal" evidence="1">
    <location>
        <begin position="10"/>
        <end position="61"/>
    </location>
</feature>
<reference evidence="3" key="1">
    <citation type="journal article" date="2019" name="Int. J. Syst. Evol. Microbiol.">
        <title>The Global Catalogue of Microorganisms (GCM) 10K type strain sequencing project: providing services to taxonomists for standard genome sequencing and annotation.</title>
        <authorList>
            <consortium name="The Broad Institute Genomics Platform"/>
            <consortium name="The Broad Institute Genome Sequencing Center for Infectious Disease"/>
            <person name="Wu L."/>
            <person name="Ma J."/>
        </authorList>
    </citation>
    <scope>NUCLEOTIDE SEQUENCE [LARGE SCALE GENOMIC DNA]</scope>
    <source>
        <strain evidence="3">CGMCC 1.15795</strain>
    </source>
</reference>
<comment type="caution">
    <text evidence="2">The sequence shown here is derived from an EMBL/GenBank/DDBJ whole genome shotgun (WGS) entry which is preliminary data.</text>
</comment>
<dbReference type="Proteomes" id="UP001597197">
    <property type="component" value="Unassembled WGS sequence"/>
</dbReference>
<dbReference type="SUPFAM" id="SSF54593">
    <property type="entry name" value="Glyoxalase/Bleomycin resistance protein/Dihydroxybiphenyl dioxygenase"/>
    <property type="match status" value="1"/>
</dbReference>
<dbReference type="Pfam" id="PF22658">
    <property type="entry name" value="YycE-like_N"/>
    <property type="match status" value="1"/>
</dbReference>
<name>A0ABW4QRE7_9BACT</name>
<dbReference type="Gene3D" id="3.10.180.10">
    <property type="entry name" value="2,3-Dihydroxybiphenyl 1,2-Dioxygenase, domain 1"/>
    <property type="match status" value="1"/>
</dbReference>
<proteinExistence type="predicted"/>
<dbReference type="InterPro" id="IPR058998">
    <property type="entry name" value="YycE-like_N"/>
</dbReference>
<protein>
    <recommendedName>
        <fullName evidence="1">YycE-like N-terminal domain-containing protein</fullName>
    </recommendedName>
</protein>
<evidence type="ECO:0000259" key="1">
    <source>
        <dbReference type="Pfam" id="PF22658"/>
    </source>
</evidence>
<dbReference type="RefSeq" id="WP_382312446.1">
    <property type="nucleotide sequence ID" value="NZ_JBHUFD010000002.1"/>
</dbReference>
<evidence type="ECO:0000313" key="2">
    <source>
        <dbReference type="EMBL" id="MFD1872076.1"/>
    </source>
</evidence>
<organism evidence="2 3">
    <name type="scientific">Hymenobacter bucti</name>
    <dbReference type="NCBI Taxonomy" id="1844114"/>
    <lineage>
        <taxon>Bacteria</taxon>
        <taxon>Pseudomonadati</taxon>
        <taxon>Bacteroidota</taxon>
        <taxon>Cytophagia</taxon>
        <taxon>Cytophagales</taxon>
        <taxon>Hymenobacteraceae</taxon>
        <taxon>Hymenobacter</taxon>
    </lineage>
</organism>
<dbReference type="InterPro" id="IPR029068">
    <property type="entry name" value="Glyas_Bleomycin-R_OHBP_Dase"/>
</dbReference>
<keyword evidence="3" id="KW-1185">Reference proteome</keyword>
<evidence type="ECO:0000313" key="3">
    <source>
        <dbReference type="Proteomes" id="UP001597197"/>
    </source>
</evidence>